<dbReference type="InterPro" id="IPR005017">
    <property type="entry name" value="OMPP1/FadL/TodX"/>
</dbReference>
<dbReference type="AlphaFoldDB" id="A0A3P3QEP8"/>
<dbReference type="PANTHER" id="PTHR35093">
    <property type="entry name" value="OUTER MEMBRANE PROTEIN NMB0088-RELATED"/>
    <property type="match status" value="1"/>
</dbReference>
<keyword evidence="5 8" id="KW-0732">Signal</keyword>
<dbReference type="GO" id="GO:0015483">
    <property type="term" value="F:long-chain fatty acid transporting porin activity"/>
    <property type="evidence" value="ECO:0007669"/>
    <property type="project" value="TreeGrafter"/>
</dbReference>
<evidence type="ECO:0000256" key="2">
    <source>
        <dbReference type="ARBA" id="ARBA00008163"/>
    </source>
</evidence>
<keyword evidence="7" id="KW-0998">Cell outer membrane</keyword>
<keyword evidence="10" id="KW-1185">Reference proteome</keyword>
<comment type="caution">
    <text evidence="9">The sequence shown here is derived from an EMBL/GenBank/DDBJ whole genome shotgun (WGS) entry which is preliminary data.</text>
</comment>
<gene>
    <name evidence="9" type="ORF">EIK76_14685</name>
</gene>
<evidence type="ECO:0000256" key="6">
    <source>
        <dbReference type="ARBA" id="ARBA00023136"/>
    </source>
</evidence>
<keyword evidence="4" id="KW-0812">Transmembrane</keyword>
<feature type="signal peptide" evidence="8">
    <location>
        <begin position="1"/>
        <end position="22"/>
    </location>
</feature>
<organism evidence="9 10">
    <name type="scientific">Rheinheimera mesophila</name>
    <dbReference type="NCBI Taxonomy" id="1547515"/>
    <lineage>
        <taxon>Bacteria</taxon>
        <taxon>Pseudomonadati</taxon>
        <taxon>Pseudomonadota</taxon>
        <taxon>Gammaproteobacteria</taxon>
        <taxon>Chromatiales</taxon>
        <taxon>Chromatiaceae</taxon>
        <taxon>Rheinheimera</taxon>
    </lineage>
</organism>
<keyword evidence="6" id="KW-0472">Membrane</keyword>
<evidence type="ECO:0000256" key="1">
    <source>
        <dbReference type="ARBA" id="ARBA00004571"/>
    </source>
</evidence>
<evidence type="ECO:0000256" key="3">
    <source>
        <dbReference type="ARBA" id="ARBA00022452"/>
    </source>
</evidence>
<comment type="subcellular location">
    <subcellularLocation>
        <location evidence="1">Cell outer membrane</location>
        <topology evidence="1">Multi-pass membrane protein</topology>
    </subcellularLocation>
</comment>
<dbReference type="OrthoDB" id="19849at2"/>
<dbReference type="Proteomes" id="UP000276260">
    <property type="component" value="Unassembled WGS sequence"/>
</dbReference>
<dbReference type="RefSeq" id="WP_046520657.1">
    <property type="nucleotide sequence ID" value="NZ_LAVS01000086.1"/>
</dbReference>
<protein>
    <submittedName>
        <fullName evidence="9">Transporter</fullName>
    </submittedName>
</protein>
<keyword evidence="3" id="KW-1134">Transmembrane beta strand</keyword>
<dbReference type="SUPFAM" id="SSF56935">
    <property type="entry name" value="Porins"/>
    <property type="match status" value="1"/>
</dbReference>
<feature type="chain" id="PRO_5018574571" evidence="8">
    <location>
        <begin position="23"/>
        <end position="487"/>
    </location>
</feature>
<sequence>MLRKASLPLAISLALVSQSAFAEGYKLFEQSVSAAGNAYAGRGAQITDASLVYSNPAALTKLKGAQFSGGVNLIYATTRYNDASAQSANGMPVTGRDSGKLTLSELVPFAFYSDHFSDNLSWGIGVYAPFGLSSDYQNDWVGRYFADETAIKVVAMQPTLAYKLSQDWSVGLGLNVNYAEGTLSKYKDHSGLCELGTNVNGLYGANVYNAAYCDSHYEVNGDDVAAGYTLGIHGDLGSTKLALVYHSEVKYSLKGDSEITNTPITGANVAGNPNFIVVAPQLPAISLATGKLASNSYLSEQSKLDLTTPANMAFSLDQKLTDVLSVQASVNWTGWSSFESIDIVSDDATPSISLSTQLPQNLNKAGYIGYIPEHWHDTWSFSVGTTVQYNDELTLKTGLAYDENPISSSHKTARVPTADRIWWTWGANWALTPEQSVDFAYGYMWMNKVNIDEHEYNANGDRIYNSGVQATYRNKAQVLAVQWNHKF</sequence>
<comment type="similarity">
    <text evidence="2">Belongs to the OmpP1/FadL family.</text>
</comment>
<accession>A0A3P3QEP8</accession>
<evidence type="ECO:0000313" key="9">
    <source>
        <dbReference type="EMBL" id="RRJ19682.1"/>
    </source>
</evidence>
<evidence type="ECO:0000313" key="10">
    <source>
        <dbReference type="Proteomes" id="UP000276260"/>
    </source>
</evidence>
<dbReference type="GO" id="GO:0009279">
    <property type="term" value="C:cell outer membrane"/>
    <property type="evidence" value="ECO:0007669"/>
    <property type="project" value="UniProtKB-SubCell"/>
</dbReference>
<proteinExistence type="inferred from homology"/>
<dbReference type="Gene3D" id="2.40.160.60">
    <property type="entry name" value="Outer membrane protein transport protein (OMPP1/FadL/TodX)"/>
    <property type="match status" value="1"/>
</dbReference>
<reference evidence="9 10" key="1">
    <citation type="submission" date="2018-11" db="EMBL/GenBank/DDBJ databases">
        <title>Draft genome analysis of Rheinheimera mesophila isolated from an industrial waste site.</title>
        <authorList>
            <person name="Yu Q."/>
            <person name="Qi Y."/>
            <person name="Zhang H."/>
            <person name="Lu Y."/>
            <person name="Pu J."/>
        </authorList>
    </citation>
    <scope>NUCLEOTIDE SEQUENCE [LARGE SCALE GENOMIC DNA]</scope>
    <source>
        <strain evidence="9 10">IITR13</strain>
    </source>
</reference>
<dbReference type="Pfam" id="PF03349">
    <property type="entry name" value="Toluene_X"/>
    <property type="match status" value="1"/>
</dbReference>
<evidence type="ECO:0000256" key="7">
    <source>
        <dbReference type="ARBA" id="ARBA00023237"/>
    </source>
</evidence>
<evidence type="ECO:0000256" key="5">
    <source>
        <dbReference type="ARBA" id="ARBA00022729"/>
    </source>
</evidence>
<evidence type="ECO:0000256" key="4">
    <source>
        <dbReference type="ARBA" id="ARBA00022692"/>
    </source>
</evidence>
<dbReference type="PANTHER" id="PTHR35093:SF8">
    <property type="entry name" value="OUTER MEMBRANE PROTEIN NMB0088-RELATED"/>
    <property type="match status" value="1"/>
</dbReference>
<dbReference type="EMBL" id="RRCF01000004">
    <property type="protein sequence ID" value="RRJ19682.1"/>
    <property type="molecule type" value="Genomic_DNA"/>
</dbReference>
<name>A0A3P3QEP8_9GAMM</name>
<evidence type="ECO:0000256" key="8">
    <source>
        <dbReference type="SAM" id="SignalP"/>
    </source>
</evidence>